<evidence type="ECO:0000313" key="2">
    <source>
        <dbReference type="EMBL" id="KAA6430649.1"/>
    </source>
</evidence>
<reference evidence="2 4" key="2">
    <citation type="submission" date="2019-09" db="EMBL/GenBank/DDBJ databases">
        <title>A bacterium isolated from glacier soil.</title>
        <authorList>
            <person name="Liu Q."/>
        </authorList>
    </citation>
    <scope>NUCLEOTIDE SEQUENCE [LARGE SCALE GENOMIC DNA]</scope>
    <source>
        <strain evidence="2 4">MDT1-10-3</strain>
    </source>
</reference>
<evidence type="ECO:0000313" key="5">
    <source>
        <dbReference type="Proteomes" id="UP001570846"/>
    </source>
</evidence>
<dbReference type="Proteomes" id="UP001570846">
    <property type="component" value="Unassembled WGS sequence"/>
</dbReference>
<keyword evidence="1" id="KW-0472">Membrane</keyword>
<reference evidence="3 5" key="3">
    <citation type="submission" date="2024-08" db="EMBL/GenBank/DDBJ databases">
        <authorList>
            <person name="Wei W."/>
        </authorList>
    </citation>
    <scope>NUCLEOTIDE SEQUENCE [LARGE SCALE GENOMIC DNA]</scope>
    <source>
        <strain evidence="3 5">XU2</strain>
    </source>
</reference>
<name>A0A5M8Q471_9BACT</name>
<comment type="caution">
    <text evidence="2">The sequence shown here is derived from an EMBL/GenBank/DDBJ whole genome shotgun (WGS) entry which is preliminary data.</text>
</comment>
<evidence type="ECO:0000313" key="4">
    <source>
        <dbReference type="Proteomes" id="UP000323866"/>
    </source>
</evidence>
<evidence type="ECO:0000256" key="1">
    <source>
        <dbReference type="SAM" id="Phobius"/>
    </source>
</evidence>
<proteinExistence type="predicted"/>
<dbReference type="Pfam" id="PF13620">
    <property type="entry name" value="CarboxypepD_reg"/>
    <property type="match status" value="1"/>
</dbReference>
<keyword evidence="1" id="KW-0812">Transmembrane</keyword>
<organism evidence="2 4">
    <name type="scientific">Rufibacter glacialis</name>
    <dbReference type="NCBI Taxonomy" id="1259555"/>
    <lineage>
        <taxon>Bacteria</taxon>
        <taxon>Pseudomonadati</taxon>
        <taxon>Bacteroidota</taxon>
        <taxon>Cytophagia</taxon>
        <taxon>Cytophagales</taxon>
        <taxon>Hymenobacteraceae</taxon>
        <taxon>Rufibacter</taxon>
    </lineage>
</organism>
<keyword evidence="1" id="KW-1133">Transmembrane helix</keyword>
<feature type="transmembrane region" description="Helical" evidence="1">
    <location>
        <begin position="89"/>
        <end position="110"/>
    </location>
</feature>
<dbReference type="SUPFAM" id="SSF49464">
    <property type="entry name" value="Carboxypeptidase regulatory domain-like"/>
    <property type="match status" value="1"/>
</dbReference>
<dbReference type="RefSeq" id="WP_149100306.1">
    <property type="nucleotide sequence ID" value="NZ_BMMG01000008.1"/>
</dbReference>
<dbReference type="EMBL" id="JBGOGF010000014">
    <property type="protein sequence ID" value="MFA1773620.1"/>
    <property type="molecule type" value="Genomic_DNA"/>
</dbReference>
<dbReference type="OrthoDB" id="1112758at2"/>
<evidence type="ECO:0000313" key="3">
    <source>
        <dbReference type="EMBL" id="MFA1773620.1"/>
    </source>
</evidence>
<dbReference type="InterPro" id="IPR008969">
    <property type="entry name" value="CarboxyPept-like_regulatory"/>
</dbReference>
<gene>
    <name evidence="3" type="ORF">ACD591_20135</name>
    <name evidence="2" type="ORF">FOE74_19440</name>
</gene>
<dbReference type="Proteomes" id="UP000323866">
    <property type="component" value="Unassembled WGS sequence"/>
</dbReference>
<dbReference type="EMBL" id="VKKZ01000025">
    <property type="protein sequence ID" value="KAA6430649.1"/>
    <property type="molecule type" value="Genomic_DNA"/>
</dbReference>
<accession>A0A5M8Q471</accession>
<reference evidence="2 4" key="1">
    <citation type="submission" date="2019-07" db="EMBL/GenBank/DDBJ databases">
        <authorList>
            <person name="Qu J.-H."/>
        </authorList>
    </citation>
    <scope>NUCLEOTIDE SEQUENCE [LARGE SCALE GENOMIC DNA]</scope>
    <source>
        <strain evidence="2 4">MDT1-10-3</strain>
    </source>
</reference>
<protein>
    <submittedName>
        <fullName evidence="3">Carboxypeptidase regulatory-like domain-containing protein</fullName>
    </submittedName>
</protein>
<keyword evidence="5" id="KW-1185">Reference proteome</keyword>
<sequence length="208" mass="23548">MSRSNHQHAWETEEHPSLEELRHYQSGDLSAPQRHQIEQHLVSCEMCADLLEGMHLAQPARVARAVRETRGRLKNLLAQKKRKRKAFHLPLWQIIALLFVLVFALAEVVYHHYFNRPASHSAPQTQETTVPWKLKGKVLSPEGIPLQGAKVQVMGDTAKRETDAQGFFEMDLTSGKAELTISYPAYPPKGAYVAPTNDTLQFSMARSK</sequence>
<dbReference type="AlphaFoldDB" id="A0A5M8Q471"/>
<dbReference type="Gene3D" id="2.60.40.1120">
    <property type="entry name" value="Carboxypeptidase-like, regulatory domain"/>
    <property type="match status" value="1"/>
</dbReference>